<accession>A0A5C6E9W7</accession>
<name>A0A5C6E9W7_9BACT</name>
<evidence type="ECO:0000256" key="1">
    <source>
        <dbReference type="SAM" id="Phobius"/>
    </source>
</evidence>
<protein>
    <submittedName>
        <fullName evidence="2">Uncharacterized protein</fullName>
    </submittedName>
</protein>
<organism evidence="2 3">
    <name type="scientific">Rubripirellula tenax</name>
    <dbReference type="NCBI Taxonomy" id="2528015"/>
    <lineage>
        <taxon>Bacteria</taxon>
        <taxon>Pseudomonadati</taxon>
        <taxon>Planctomycetota</taxon>
        <taxon>Planctomycetia</taxon>
        <taxon>Pirellulales</taxon>
        <taxon>Pirellulaceae</taxon>
        <taxon>Rubripirellula</taxon>
    </lineage>
</organism>
<dbReference type="AlphaFoldDB" id="A0A5C6E9W7"/>
<sequence length="165" mass="18309">MIGNLFIHLVSYSIPIGLMCLMWKINARRWTRLARAYSVVDGTDCVAERTLQTVILVAGDIGWNSYKGIATVGVTREGISLQLMAPFSLFHPPLLFPYRDSHVEPRRWFLIGKSFEYTLSGVSDVRMIVDGDLQNWIESQVASLATAPAGTQIYDGGRASIQTTA</sequence>
<gene>
    <name evidence="2" type="ORF">Poly51_61180</name>
</gene>
<comment type="caution">
    <text evidence="2">The sequence shown here is derived from an EMBL/GenBank/DDBJ whole genome shotgun (WGS) entry which is preliminary data.</text>
</comment>
<keyword evidence="1" id="KW-1133">Transmembrane helix</keyword>
<proteinExistence type="predicted"/>
<reference evidence="2 3" key="1">
    <citation type="submission" date="2019-02" db="EMBL/GenBank/DDBJ databases">
        <title>Deep-cultivation of Planctomycetes and their phenomic and genomic characterization uncovers novel biology.</title>
        <authorList>
            <person name="Wiegand S."/>
            <person name="Jogler M."/>
            <person name="Boedeker C."/>
            <person name="Pinto D."/>
            <person name="Vollmers J."/>
            <person name="Rivas-Marin E."/>
            <person name="Kohn T."/>
            <person name="Peeters S.H."/>
            <person name="Heuer A."/>
            <person name="Rast P."/>
            <person name="Oberbeckmann S."/>
            <person name="Bunk B."/>
            <person name="Jeske O."/>
            <person name="Meyerdierks A."/>
            <person name="Storesund J.E."/>
            <person name="Kallscheuer N."/>
            <person name="Luecker S."/>
            <person name="Lage O.M."/>
            <person name="Pohl T."/>
            <person name="Merkel B.J."/>
            <person name="Hornburger P."/>
            <person name="Mueller R.-W."/>
            <person name="Bruemmer F."/>
            <person name="Labrenz M."/>
            <person name="Spormann A.M."/>
            <person name="Op Den Camp H."/>
            <person name="Overmann J."/>
            <person name="Amann R."/>
            <person name="Jetten M.S.M."/>
            <person name="Mascher T."/>
            <person name="Medema M.H."/>
            <person name="Devos D.P."/>
            <person name="Kaster A.-K."/>
            <person name="Ovreas L."/>
            <person name="Rohde M."/>
            <person name="Galperin M.Y."/>
            <person name="Jogler C."/>
        </authorList>
    </citation>
    <scope>NUCLEOTIDE SEQUENCE [LARGE SCALE GENOMIC DNA]</scope>
    <source>
        <strain evidence="2 3">Poly51</strain>
    </source>
</reference>
<keyword evidence="3" id="KW-1185">Reference proteome</keyword>
<evidence type="ECO:0000313" key="3">
    <source>
        <dbReference type="Proteomes" id="UP000318288"/>
    </source>
</evidence>
<evidence type="ECO:0000313" key="2">
    <source>
        <dbReference type="EMBL" id="TWU44551.1"/>
    </source>
</evidence>
<keyword evidence="1" id="KW-0472">Membrane</keyword>
<feature type="transmembrane region" description="Helical" evidence="1">
    <location>
        <begin position="6"/>
        <end position="25"/>
    </location>
</feature>
<dbReference type="Proteomes" id="UP000318288">
    <property type="component" value="Unassembled WGS sequence"/>
</dbReference>
<keyword evidence="1" id="KW-0812">Transmembrane</keyword>
<dbReference type="EMBL" id="SJPW01000012">
    <property type="protein sequence ID" value="TWU44551.1"/>
    <property type="molecule type" value="Genomic_DNA"/>
</dbReference>